<accession>A0ABN9UCC5</accession>
<organism evidence="3 4">
    <name type="scientific">Prorocentrum cordatum</name>
    <dbReference type="NCBI Taxonomy" id="2364126"/>
    <lineage>
        <taxon>Eukaryota</taxon>
        <taxon>Sar</taxon>
        <taxon>Alveolata</taxon>
        <taxon>Dinophyceae</taxon>
        <taxon>Prorocentrales</taxon>
        <taxon>Prorocentraceae</taxon>
        <taxon>Prorocentrum</taxon>
    </lineage>
</organism>
<name>A0ABN9UCC5_9DINO</name>
<feature type="region of interest" description="Disordered" evidence="1">
    <location>
        <begin position="403"/>
        <end position="425"/>
    </location>
</feature>
<protein>
    <submittedName>
        <fullName evidence="3">Uncharacterized protein</fullName>
    </submittedName>
</protein>
<feature type="compositionally biased region" description="Basic and acidic residues" evidence="1">
    <location>
        <begin position="403"/>
        <end position="416"/>
    </location>
</feature>
<feature type="transmembrane region" description="Helical" evidence="2">
    <location>
        <begin position="145"/>
        <end position="169"/>
    </location>
</feature>
<dbReference type="EMBL" id="CAUYUJ010015693">
    <property type="protein sequence ID" value="CAK0857047.1"/>
    <property type="molecule type" value="Genomic_DNA"/>
</dbReference>
<evidence type="ECO:0000313" key="3">
    <source>
        <dbReference type="EMBL" id="CAK0857047.1"/>
    </source>
</evidence>
<keyword evidence="2" id="KW-0472">Membrane</keyword>
<reference evidence="3" key="1">
    <citation type="submission" date="2023-10" db="EMBL/GenBank/DDBJ databases">
        <authorList>
            <person name="Chen Y."/>
            <person name="Shah S."/>
            <person name="Dougan E. K."/>
            <person name="Thang M."/>
            <person name="Chan C."/>
        </authorList>
    </citation>
    <scope>NUCLEOTIDE SEQUENCE [LARGE SCALE GENOMIC DNA]</scope>
</reference>
<feature type="compositionally biased region" description="Polar residues" evidence="1">
    <location>
        <begin position="341"/>
        <end position="359"/>
    </location>
</feature>
<feature type="region of interest" description="Disordered" evidence="1">
    <location>
        <begin position="175"/>
        <end position="209"/>
    </location>
</feature>
<sequence>MILVGKTYEERLRCCKVSLSTGCAQYGVDMSMFQNELLVDRLMAIAENKLLNIPDQEKEAQRQVSLHAIRGLNGTVNMSTSPQISQAELLVDLAKDTLLSFPDLEKDALRQGSLAATAGFNATTDMSALPQISQTAVPMVGGPGLFGGALMALLIVTALLALGCSICFLKGLDRKPASSPQQAKENKKLGRSRHALGSASSLGVSEGMMRPPPCSAASLASARSYASRATRDSCAGRLLSARVRGRDVGGSPNGAGALGLGTTPGGAPATKMFSFEGQRASINSAQRLNKAWYTPSPQAGDSRFTVPVDTLVNVAAQGGFDIKDRRRQRPGPASEPAPQRRWSQSVADVPGSSTCSSTPLYDRGPSQATLVERPGQPGHLRAERADIREYHLAVHWVFPRERTRPAISADRRERSRPGPPHLYYT</sequence>
<feature type="region of interest" description="Disordered" evidence="1">
    <location>
        <begin position="319"/>
        <end position="378"/>
    </location>
</feature>
<evidence type="ECO:0000256" key="2">
    <source>
        <dbReference type="SAM" id="Phobius"/>
    </source>
</evidence>
<keyword evidence="2" id="KW-1133">Transmembrane helix</keyword>
<dbReference type="Proteomes" id="UP001189429">
    <property type="component" value="Unassembled WGS sequence"/>
</dbReference>
<keyword evidence="2" id="KW-0812">Transmembrane</keyword>
<gene>
    <name evidence="3" type="ORF">PCOR1329_LOCUS47258</name>
</gene>
<comment type="caution">
    <text evidence="3">The sequence shown here is derived from an EMBL/GenBank/DDBJ whole genome shotgun (WGS) entry which is preliminary data.</text>
</comment>
<keyword evidence="4" id="KW-1185">Reference proteome</keyword>
<proteinExistence type="predicted"/>
<evidence type="ECO:0000313" key="4">
    <source>
        <dbReference type="Proteomes" id="UP001189429"/>
    </source>
</evidence>
<evidence type="ECO:0000256" key="1">
    <source>
        <dbReference type="SAM" id="MobiDB-lite"/>
    </source>
</evidence>